<evidence type="ECO:0000259" key="4">
    <source>
        <dbReference type="Pfam" id="PF00891"/>
    </source>
</evidence>
<dbReference type="PANTHER" id="PTHR43712">
    <property type="entry name" value="PUTATIVE (AFU_ORTHOLOGUE AFUA_4G14580)-RELATED"/>
    <property type="match status" value="1"/>
</dbReference>
<proteinExistence type="predicted"/>
<dbReference type="EMBL" id="PDNB01000076">
    <property type="protein sequence ID" value="PGH11173.1"/>
    <property type="molecule type" value="Genomic_DNA"/>
</dbReference>
<evidence type="ECO:0000256" key="2">
    <source>
        <dbReference type="ARBA" id="ARBA00022679"/>
    </source>
</evidence>
<evidence type="ECO:0000256" key="1">
    <source>
        <dbReference type="ARBA" id="ARBA00022603"/>
    </source>
</evidence>
<keyword evidence="2" id="KW-0808">Transferase</keyword>
<comment type="caution">
    <text evidence="5">The sequence shown here is derived from an EMBL/GenBank/DDBJ whole genome shotgun (WGS) entry which is preliminary data.</text>
</comment>
<dbReference type="GO" id="GO:0008171">
    <property type="term" value="F:O-methyltransferase activity"/>
    <property type="evidence" value="ECO:0007669"/>
    <property type="project" value="InterPro"/>
</dbReference>
<dbReference type="AlphaFoldDB" id="A0A2B7XQY5"/>
<dbReference type="STRING" id="1447875.A0A2B7XQY5"/>
<dbReference type="GO" id="GO:0032259">
    <property type="term" value="P:methylation"/>
    <property type="evidence" value="ECO:0007669"/>
    <property type="project" value="UniProtKB-KW"/>
</dbReference>
<evidence type="ECO:0000313" key="5">
    <source>
        <dbReference type="EMBL" id="PGH11173.1"/>
    </source>
</evidence>
<dbReference type="PROSITE" id="PS51683">
    <property type="entry name" value="SAM_OMT_II"/>
    <property type="match status" value="1"/>
</dbReference>
<dbReference type="SUPFAM" id="SSF53335">
    <property type="entry name" value="S-adenosyl-L-methionine-dependent methyltransferases"/>
    <property type="match status" value="1"/>
</dbReference>
<dbReference type="Pfam" id="PF00891">
    <property type="entry name" value="Methyltransf_2"/>
    <property type="match status" value="1"/>
</dbReference>
<dbReference type="Proteomes" id="UP000223968">
    <property type="component" value="Unassembled WGS sequence"/>
</dbReference>
<dbReference type="PANTHER" id="PTHR43712:SF1">
    <property type="entry name" value="HYPOTHETICAL O-METHYLTRANSFERASE (EUROFUNG)-RELATED"/>
    <property type="match status" value="1"/>
</dbReference>
<dbReference type="Gene3D" id="1.10.10.10">
    <property type="entry name" value="Winged helix-like DNA-binding domain superfamily/Winged helix DNA-binding domain"/>
    <property type="match status" value="1"/>
</dbReference>
<evidence type="ECO:0000256" key="3">
    <source>
        <dbReference type="ARBA" id="ARBA00022691"/>
    </source>
</evidence>
<organism evidence="5 6">
    <name type="scientific">Helicocarpus griseus UAMH5409</name>
    <dbReference type="NCBI Taxonomy" id="1447875"/>
    <lineage>
        <taxon>Eukaryota</taxon>
        <taxon>Fungi</taxon>
        <taxon>Dikarya</taxon>
        <taxon>Ascomycota</taxon>
        <taxon>Pezizomycotina</taxon>
        <taxon>Eurotiomycetes</taxon>
        <taxon>Eurotiomycetidae</taxon>
        <taxon>Onygenales</taxon>
        <taxon>Ajellomycetaceae</taxon>
        <taxon>Helicocarpus</taxon>
    </lineage>
</organism>
<dbReference type="Gene3D" id="3.40.50.150">
    <property type="entry name" value="Vaccinia Virus protein VP39"/>
    <property type="match status" value="1"/>
</dbReference>
<reference evidence="5 6" key="1">
    <citation type="submission" date="2017-10" db="EMBL/GenBank/DDBJ databases">
        <title>Comparative genomics in systemic dimorphic fungi from Ajellomycetaceae.</title>
        <authorList>
            <person name="Munoz J.F."/>
            <person name="Mcewen J.G."/>
            <person name="Clay O.K."/>
            <person name="Cuomo C.A."/>
        </authorList>
    </citation>
    <scope>NUCLEOTIDE SEQUENCE [LARGE SCALE GENOMIC DNA]</scope>
    <source>
        <strain evidence="5 6">UAMH5409</strain>
    </source>
</reference>
<keyword evidence="1" id="KW-0489">Methyltransferase</keyword>
<dbReference type="InterPro" id="IPR036388">
    <property type="entry name" value="WH-like_DNA-bd_sf"/>
</dbReference>
<gene>
    <name evidence="5" type="ORF">AJ79_05015</name>
</gene>
<protein>
    <recommendedName>
        <fullName evidence="4">O-methyltransferase C-terminal domain-containing protein</fullName>
    </recommendedName>
</protein>
<dbReference type="InterPro" id="IPR001077">
    <property type="entry name" value="COMT_C"/>
</dbReference>
<dbReference type="OrthoDB" id="1535081at2759"/>
<dbReference type="InterPro" id="IPR029063">
    <property type="entry name" value="SAM-dependent_MTases_sf"/>
</dbReference>
<name>A0A2B7XQY5_9EURO</name>
<dbReference type="InterPro" id="IPR036390">
    <property type="entry name" value="WH_DNA-bd_sf"/>
</dbReference>
<keyword evidence="3" id="KW-0949">S-adenosyl-L-methionine</keyword>
<evidence type="ECO:0000313" key="6">
    <source>
        <dbReference type="Proteomes" id="UP000223968"/>
    </source>
</evidence>
<dbReference type="SUPFAM" id="SSF46785">
    <property type="entry name" value="Winged helix' DNA-binding domain"/>
    <property type="match status" value="1"/>
</dbReference>
<sequence length="367" mass="40786">MALNSPEAVAQQNAAMKAQLAHVTSLVNKYCNVATSLAGKELTIEEHVKQSGIHTTVVQEAHKLLNAIKGPVDTLFCHFENVAHTGAVRALLDMGVFQALPFDGSSKTAETLSKELNADKELIVRLMRNATIWGPFKEVGVQKYVHTPYSLVYLVPQLSACFKLGQRVLSRPGPAPRIFQTKWMDCPFREVLSQCETTDDTPLVIDVGGGRGHTITQIKQYTGEGIKGRFILQESQIALDDITGELPGIEQQAYDFFTPQLVKDALIYYFRHVLHDWPDAACLDILRNVAVGITDKKRQRVVIADHILPEKGADAEAAWMDMTMLTLTGTERTEKQWRKLLDDAGFTVTRTFRGSGTNYAAIEAFLR</sequence>
<dbReference type="InterPro" id="IPR016461">
    <property type="entry name" value="COMT-like"/>
</dbReference>
<keyword evidence="6" id="KW-1185">Reference proteome</keyword>
<feature type="domain" description="O-methyltransferase C-terminal" evidence="4">
    <location>
        <begin position="189"/>
        <end position="346"/>
    </location>
</feature>
<accession>A0A2B7XQY5</accession>